<evidence type="ECO:0000313" key="2">
    <source>
        <dbReference type="Proteomes" id="UP000215914"/>
    </source>
</evidence>
<dbReference type="AlphaFoldDB" id="A0A251SRC4"/>
<accession>A0A251SRC4</accession>
<reference evidence="2" key="1">
    <citation type="journal article" date="2017" name="Nature">
        <title>The sunflower genome provides insights into oil metabolism, flowering and Asterid evolution.</title>
        <authorList>
            <person name="Badouin H."/>
            <person name="Gouzy J."/>
            <person name="Grassa C.J."/>
            <person name="Murat F."/>
            <person name="Staton S.E."/>
            <person name="Cottret L."/>
            <person name="Lelandais-Briere C."/>
            <person name="Owens G.L."/>
            <person name="Carrere S."/>
            <person name="Mayjonade B."/>
            <person name="Legrand L."/>
            <person name="Gill N."/>
            <person name="Kane N.C."/>
            <person name="Bowers J.E."/>
            <person name="Hubner S."/>
            <person name="Bellec A."/>
            <person name="Berard A."/>
            <person name="Berges H."/>
            <person name="Blanchet N."/>
            <person name="Boniface M.C."/>
            <person name="Brunel D."/>
            <person name="Catrice O."/>
            <person name="Chaidir N."/>
            <person name="Claudel C."/>
            <person name="Donnadieu C."/>
            <person name="Faraut T."/>
            <person name="Fievet G."/>
            <person name="Helmstetter N."/>
            <person name="King M."/>
            <person name="Knapp S.J."/>
            <person name="Lai Z."/>
            <person name="Le Paslier M.C."/>
            <person name="Lippi Y."/>
            <person name="Lorenzon L."/>
            <person name="Mandel J.R."/>
            <person name="Marage G."/>
            <person name="Marchand G."/>
            <person name="Marquand E."/>
            <person name="Bret-Mestries E."/>
            <person name="Morien E."/>
            <person name="Nambeesan S."/>
            <person name="Nguyen T."/>
            <person name="Pegot-Espagnet P."/>
            <person name="Pouilly N."/>
            <person name="Raftis F."/>
            <person name="Sallet E."/>
            <person name="Schiex T."/>
            <person name="Thomas J."/>
            <person name="Vandecasteele C."/>
            <person name="Vares D."/>
            <person name="Vear F."/>
            <person name="Vautrin S."/>
            <person name="Crespi M."/>
            <person name="Mangin B."/>
            <person name="Burke J.M."/>
            <person name="Salse J."/>
            <person name="Munos S."/>
            <person name="Vincourt P."/>
            <person name="Rieseberg L.H."/>
            <person name="Langlade N.B."/>
        </authorList>
    </citation>
    <scope>NUCLEOTIDE SEQUENCE [LARGE SCALE GENOMIC DNA]</scope>
    <source>
        <strain evidence="2">cv. SF193</strain>
    </source>
</reference>
<keyword evidence="2" id="KW-1185">Reference proteome</keyword>
<name>A0A251SRC4_HELAN</name>
<dbReference type="STRING" id="4232.A0A251SRC4"/>
<dbReference type="EMBL" id="CM007902">
    <property type="protein sequence ID" value="OTG01139.1"/>
    <property type="molecule type" value="Genomic_DNA"/>
</dbReference>
<evidence type="ECO:0000313" key="1">
    <source>
        <dbReference type="EMBL" id="OTG01139.1"/>
    </source>
</evidence>
<gene>
    <name evidence="1" type="ORF">HannXRQ_Chr13g0398811</name>
</gene>
<protein>
    <submittedName>
        <fullName evidence="1">Uncharacterized protein</fullName>
    </submittedName>
</protein>
<proteinExistence type="predicted"/>
<dbReference type="Proteomes" id="UP000215914">
    <property type="component" value="Chromosome 13"/>
</dbReference>
<dbReference type="InParanoid" id="A0A251SRC4"/>
<sequence>MSQRRGKIFLDLKATPTDPTTTKQEAKVVKILSSFEVPALMEKSRAVTSWNSHYQRSEIARPWCGLLAQTSLNQSMTAYTPTFLIESNKNANVVIKDVSTVLCSIRLNECEGSSIAVLESKGSKGYIYVNGRVIK</sequence>
<organism evidence="1 2">
    <name type="scientific">Helianthus annuus</name>
    <name type="common">Common sunflower</name>
    <dbReference type="NCBI Taxonomy" id="4232"/>
    <lineage>
        <taxon>Eukaryota</taxon>
        <taxon>Viridiplantae</taxon>
        <taxon>Streptophyta</taxon>
        <taxon>Embryophyta</taxon>
        <taxon>Tracheophyta</taxon>
        <taxon>Spermatophyta</taxon>
        <taxon>Magnoliopsida</taxon>
        <taxon>eudicotyledons</taxon>
        <taxon>Gunneridae</taxon>
        <taxon>Pentapetalae</taxon>
        <taxon>asterids</taxon>
        <taxon>campanulids</taxon>
        <taxon>Asterales</taxon>
        <taxon>Asteraceae</taxon>
        <taxon>Asteroideae</taxon>
        <taxon>Heliantheae alliance</taxon>
        <taxon>Heliantheae</taxon>
        <taxon>Helianthus</taxon>
    </lineage>
</organism>